<dbReference type="EMBL" id="JAVHJO010000001">
    <property type="protein sequence ID" value="KAK6544541.1"/>
    <property type="molecule type" value="Genomic_DNA"/>
</dbReference>
<sequence length="1039" mass="116502">MSQNTISSVNILPHDQLPQQSSTTTQPHLYPLGYNISRGRAPAFSDHARAQYVDVEGDSTEKEKSRTRILFNTIFTHDDSELQRTPQRVTASEGNKGNGNLISRMGSCTTYTRTADGTCIISNHQADKEAGVLGKLLSFETEEHQSPLLQHGEGGGVSLLGPYETPTPTPLESTRCSSSGSVANTPARFHEMEGYGISNDDPNSRLRNLGEQGLDGGSNRPRNPLGNFQAPSSKNVGGKGEANEYLSRYNMPGEKGVPRRVLEGLYDHSISVEGDRSRGVGSLKTYFSGVEERRRKESFWDDTDDEEKAENFDTGDTGRDVYHPKPTRAQMAEKLSQAAPDPQDKVNGWFSSQIPEEAPPETSIGESAGPSGIEEIIPSDLSEVWMSLNLMPHYPTNPTNTYLNAHKTQRPETEQAMYIDQGYYQTQQNILDRVISYHQAQSQAYSKAESSSQTIERPNFRISACDPSESGRWQQNIQNLERLELEKLESARLPEGRDLANETLGTANMEQKKHADRKDSRLNPTAPSFQSQFDPNFSSAALFYPVFPLEGKSKTVSQGLLTQSNNERDHSDITSPSKSSNILTSPTNLTDQIVDLDLIDYTPKNNRLTSPEQQEIFSRSLIRRQPERHDHEDGAPRTNYEGFIPESYSRVPPPAALTESTRRSPRMGFAQRGMRNRIRGEPSRHGLGTWPDVTERQRQAAFVFSAGPAERDGHISRGHTNERGWEQDGGTRRILQPGVPISLDSFVPSGHTQNQDDDDKDGMQQTSELLQDGYESPTSYMILLGFELGAEYEDLHTLFARRYGGDPHNHEAIQKAVLKDMKKYLIVLAKWVVTISEPPLNSNDAKAEMAKYFEKLKNGAEKYFTRTKPRIPRTSKLRRRYKLNHRFNKKLSRAERATEAEIAMMETSIGALGRSSLYYTKDKALMCEVYDDFEKLEERAEFLRKATKKVLKRIMKHRKWIAKLAEGGEDDMTAAEEVDDTDDMEEQIRRRGGTVMWGVDEAIEAAMKGGGALDLGFISSEDEGGEEGQIGVEEDDDFW</sequence>
<name>A0AAV9XSH4_9PEZI</name>
<gene>
    <name evidence="2" type="ORF">TWF694_001231</name>
</gene>
<feature type="region of interest" description="Disordered" evidence="1">
    <location>
        <begin position="563"/>
        <end position="586"/>
    </location>
</feature>
<feature type="region of interest" description="Disordered" evidence="1">
    <location>
        <begin position="1020"/>
        <end position="1039"/>
    </location>
</feature>
<feature type="region of interest" description="Disordered" evidence="1">
    <location>
        <begin position="196"/>
        <end position="239"/>
    </location>
</feature>
<feature type="region of interest" description="Disordered" evidence="1">
    <location>
        <begin position="494"/>
        <end position="531"/>
    </location>
</feature>
<feature type="compositionally biased region" description="Polar residues" evidence="1">
    <location>
        <begin position="522"/>
        <end position="531"/>
    </location>
</feature>
<feature type="region of interest" description="Disordered" evidence="1">
    <location>
        <begin position="1"/>
        <end position="28"/>
    </location>
</feature>
<feature type="compositionally biased region" description="Low complexity" evidence="1">
    <location>
        <begin position="18"/>
        <end position="27"/>
    </location>
</feature>
<feature type="compositionally biased region" description="Polar residues" evidence="1">
    <location>
        <begin position="1"/>
        <end position="10"/>
    </location>
</feature>
<organism evidence="2 3">
    <name type="scientific">Orbilia ellipsospora</name>
    <dbReference type="NCBI Taxonomy" id="2528407"/>
    <lineage>
        <taxon>Eukaryota</taxon>
        <taxon>Fungi</taxon>
        <taxon>Dikarya</taxon>
        <taxon>Ascomycota</taxon>
        <taxon>Pezizomycotina</taxon>
        <taxon>Orbiliomycetes</taxon>
        <taxon>Orbiliales</taxon>
        <taxon>Orbiliaceae</taxon>
        <taxon>Orbilia</taxon>
    </lineage>
</organism>
<protein>
    <submittedName>
        <fullName evidence="2">Uncharacterized protein</fullName>
    </submittedName>
</protein>
<dbReference type="Proteomes" id="UP001365542">
    <property type="component" value="Unassembled WGS sequence"/>
</dbReference>
<feature type="compositionally biased region" description="Basic and acidic residues" evidence="1">
    <location>
        <begin position="510"/>
        <end position="521"/>
    </location>
</feature>
<keyword evidence="3" id="KW-1185">Reference proteome</keyword>
<feature type="region of interest" description="Disordered" evidence="1">
    <location>
        <begin position="301"/>
        <end position="323"/>
    </location>
</feature>
<evidence type="ECO:0000313" key="3">
    <source>
        <dbReference type="Proteomes" id="UP001365542"/>
    </source>
</evidence>
<dbReference type="AlphaFoldDB" id="A0AAV9XSH4"/>
<proteinExistence type="predicted"/>
<feature type="compositionally biased region" description="Basic and acidic residues" evidence="1">
    <location>
        <begin position="710"/>
        <end position="731"/>
    </location>
</feature>
<evidence type="ECO:0000256" key="1">
    <source>
        <dbReference type="SAM" id="MobiDB-lite"/>
    </source>
</evidence>
<evidence type="ECO:0000313" key="2">
    <source>
        <dbReference type="EMBL" id="KAK6544541.1"/>
    </source>
</evidence>
<comment type="caution">
    <text evidence="2">The sequence shown here is derived from an EMBL/GenBank/DDBJ whole genome shotgun (WGS) entry which is preliminary data.</text>
</comment>
<feature type="compositionally biased region" description="Polar residues" evidence="1">
    <location>
        <begin position="573"/>
        <end position="586"/>
    </location>
</feature>
<reference evidence="2 3" key="1">
    <citation type="submission" date="2019-10" db="EMBL/GenBank/DDBJ databases">
        <authorList>
            <person name="Palmer J.M."/>
        </authorList>
    </citation>
    <scope>NUCLEOTIDE SEQUENCE [LARGE SCALE GENOMIC DNA]</scope>
    <source>
        <strain evidence="2 3">TWF694</strain>
    </source>
</reference>
<feature type="region of interest" description="Disordered" evidence="1">
    <location>
        <begin position="626"/>
        <end position="662"/>
    </location>
</feature>
<accession>A0AAV9XSH4</accession>
<feature type="compositionally biased region" description="Basic and acidic residues" evidence="1">
    <location>
        <begin position="626"/>
        <end position="635"/>
    </location>
</feature>
<feature type="region of interest" description="Disordered" evidence="1">
    <location>
        <begin position="710"/>
        <end position="763"/>
    </location>
</feature>